<dbReference type="Proteomes" id="UP000199515">
    <property type="component" value="Unassembled WGS sequence"/>
</dbReference>
<reference evidence="1 2" key="1">
    <citation type="submission" date="2016-10" db="EMBL/GenBank/DDBJ databases">
        <authorList>
            <person name="de Groot N.N."/>
        </authorList>
    </citation>
    <scope>NUCLEOTIDE SEQUENCE [LARGE SCALE GENOMIC DNA]</scope>
    <source>
        <strain evidence="1 2">CPCC 202699</strain>
    </source>
</reference>
<keyword evidence="2" id="KW-1185">Reference proteome</keyword>
<name>A0A1H2U9W8_9PSEU</name>
<evidence type="ECO:0000313" key="1">
    <source>
        <dbReference type="EMBL" id="SDW52688.1"/>
    </source>
</evidence>
<protein>
    <submittedName>
        <fullName evidence="1">Uncharacterized protein</fullName>
    </submittedName>
</protein>
<gene>
    <name evidence="1" type="ORF">SAMN05421504_101822</name>
</gene>
<dbReference type="EMBL" id="FNON01000001">
    <property type="protein sequence ID" value="SDW52688.1"/>
    <property type="molecule type" value="Genomic_DNA"/>
</dbReference>
<dbReference type="AlphaFoldDB" id="A0A1H2U9W8"/>
<accession>A0A1H2U9W8</accession>
<sequence length="662" mass="68375">MLRRTEYWNVSTGTVRSGATGHGETVTDVEDYLIPLDRARTSGLHGWGVAAGLRVTATVGSAGVTVLPGTAVDAAGNVVVLAPGGLAVVDPTVDPDQLQNVPTVPVEVTGVGVATAPGDFLLTLTWREVLGDNTVANAPALLHAPWLRLVAAAGFADVGKQIVLAGVTVDADGKVTALTTGLRHPAGLPAGKLELRIPRARREGTALSADQGAAAELAADADGNVVLSLSGDVPRKALTVEAATGRVDIFGELSLGGLSAVSPDGGRLVLNKNKAFARGISTPGSLAVAGLNVGGANGGAELGAGNLGVAGWLRVGGNTTLSNAMLAVIDNTPENTWNTAAFFKPACGPNWSHVHWGTTGDWYIRSASAGGKVVMQDSGGRVGVGTSAPATTLDVVGTIGLNNRLAISSGDSYLRLNQNGQFTSGVHTPSVFSSVSLNVGGAFGWGNPGTGNLAVTGRVGIGVEDLRTARLTVRNDGAVHAIWAIADGDRAGIWAVGRPAGLFWGNVDVRGTLTKANNQFRIDHPLDPAGKVLCHSTVESDEMKNVYDGVAELGADGSATVEVPEWFEALNERFRYQLTPIGRAAPGLHIAAELVENRFAIAGGEPGDKVSWQVTGVRHDVYARAHPLVVESEKDEADRGRYLFPELHGEPVSRAMGYVEPE</sequence>
<dbReference type="RefSeq" id="WP_091286701.1">
    <property type="nucleotide sequence ID" value="NZ_FNON01000001.1"/>
</dbReference>
<evidence type="ECO:0000313" key="2">
    <source>
        <dbReference type="Proteomes" id="UP000199515"/>
    </source>
</evidence>
<organism evidence="1 2">
    <name type="scientific">Amycolatopsis xylanica</name>
    <dbReference type="NCBI Taxonomy" id="589385"/>
    <lineage>
        <taxon>Bacteria</taxon>
        <taxon>Bacillati</taxon>
        <taxon>Actinomycetota</taxon>
        <taxon>Actinomycetes</taxon>
        <taxon>Pseudonocardiales</taxon>
        <taxon>Pseudonocardiaceae</taxon>
        <taxon>Amycolatopsis</taxon>
    </lineage>
</organism>
<dbReference type="STRING" id="589385.SAMN05421504_101822"/>
<dbReference type="OrthoDB" id="5067971at2"/>
<proteinExistence type="predicted"/>